<evidence type="ECO:0000256" key="1">
    <source>
        <dbReference type="SAM" id="Phobius"/>
    </source>
</evidence>
<dbReference type="STRING" id="739143.SAMN05216297_110131"/>
<dbReference type="Proteomes" id="UP000199672">
    <property type="component" value="Unassembled WGS sequence"/>
</dbReference>
<feature type="transmembrane region" description="Helical" evidence="1">
    <location>
        <begin position="143"/>
        <end position="159"/>
    </location>
</feature>
<evidence type="ECO:0000313" key="2">
    <source>
        <dbReference type="EMBL" id="SFD64549.1"/>
    </source>
</evidence>
<feature type="transmembrane region" description="Helical" evidence="1">
    <location>
        <begin position="115"/>
        <end position="137"/>
    </location>
</feature>
<accession>A0A1I1U1B1</accession>
<keyword evidence="1" id="KW-0812">Transmembrane</keyword>
<dbReference type="RefSeq" id="WP_091496081.1">
    <property type="nucleotide sequence ID" value="NZ_FOMH01000010.1"/>
</dbReference>
<keyword evidence="1" id="KW-1133">Transmembrane helix</keyword>
<name>A0A1I1U1B1_9FLAO</name>
<organism evidence="2 3">
    <name type="scientific">Flavobacterium phragmitis</name>
    <dbReference type="NCBI Taxonomy" id="739143"/>
    <lineage>
        <taxon>Bacteria</taxon>
        <taxon>Pseudomonadati</taxon>
        <taxon>Bacteroidota</taxon>
        <taxon>Flavobacteriia</taxon>
        <taxon>Flavobacteriales</taxon>
        <taxon>Flavobacteriaceae</taxon>
        <taxon>Flavobacterium</taxon>
    </lineage>
</organism>
<gene>
    <name evidence="2" type="ORF">SAMN05216297_110131</name>
</gene>
<keyword evidence="3" id="KW-1185">Reference proteome</keyword>
<feature type="transmembrane region" description="Helical" evidence="1">
    <location>
        <begin position="171"/>
        <end position="191"/>
    </location>
</feature>
<reference evidence="3" key="1">
    <citation type="submission" date="2016-10" db="EMBL/GenBank/DDBJ databases">
        <authorList>
            <person name="Varghese N."/>
            <person name="Submissions S."/>
        </authorList>
    </citation>
    <scope>NUCLEOTIDE SEQUENCE [LARGE SCALE GENOMIC DNA]</scope>
    <source>
        <strain evidence="3">CGMCC 1.10370</strain>
    </source>
</reference>
<protein>
    <submittedName>
        <fullName evidence="2">Uncharacterized protein</fullName>
    </submittedName>
</protein>
<evidence type="ECO:0000313" key="3">
    <source>
        <dbReference type="Proteomes" id="UP000199672"/>
    </source>
</evidence>
<dbReference type="OrthoDB" id="1271572at2"/>
<proteinExistence type="predicted"/>
<sequence length="192" mass="22635">MNYKKYSDKDLEDAYLTMMEYSGKASDELLLEIENRGGINLFLSSLEFNSINKKEIKRITDEVYSMSNDYSDLDFIRQFVKSDILTSEELEKLIELKFNEHQKIVKDRIINQKTIFGSLIGMTIGIIISFFFYLLVIYLLGRFIYYPIIAVYFICYQSIKLITKQSRDNTFVFISSLIGTIITMIFLYLLYH</sequence>
<dbReference type="AlphaFoldDB" id="A0A1I1U1B1"/>
<dbReference type="EMBL" id="FOMH01000010">
    <property type="protein sequence ID" value="SFD64549.1"/>
    <property type="molecule type" value="Genomic_DNA"/>
</dbReference>
<keyword evidence="1" id="KW-0472">Membrane</keyword>